<dbReference type="GO" id="GO:0005634">
    <property type="term" value="C:nucleus"/>
    <property type="evidence" value="ECO:0007669"/>
    <property type="project" value="UniProtKB-SubCell"/>
</dbReference>
<keyword evidence="5" id="KW-0539">Nucleus</keyword>
<evidence type="ECO:0000313" key="6">
    <source>
        <dbReference type="EMBL" id="GFR25838.1"/>
    </source>
</evidence>
<reference evidence="6" key="1">
    <citation type="submission" date="2020-07" db="EMBL/GenBank/DDBJ databases">
        <title>Multicomponent nature underlies the extraordinary mechanical properties of spider dragline silk.</title>
        <authorList>
            <person name="Kono N."/>
            <person name="Nakamura H."/>
            <person name="Mori M."/>
            <person name="Yoshida Y."/>
            <person name="Ohtoshi R."/>
            <person name="Malay A.D."/>
            <person name="Moran D.A.P."/>
            <person name="Tomita M."/>
            <person name="Numata K."/>
            <person name="Arakawa K."/>
        </authorList>
    </citation>
    <scope>NUCLEOTIDE SEQUENCE</scope>
</reference>
<keyword evidence="7" id="KW-1185">Reference proteome</keyword>
<proteinExistence type="predicted"/>
<evidence type="ECO:0000256" key="2">
    <source>
        <dbReference type="ARBA" id="ARBA00022723"/>
    </source>
</evidence>
<evidence type="ECO:0000256" key="3">
    <source>
        <dbReference type="ARBA" id="ARBA00022771"/>
    </source>
</evidence>
<dbReference type="GO" id="GO:0008270">
    <property type="term" value="F:zinc ion binding"/>
    <property type="evidence" value="ECO:0007669"/>
    <property type="project" value="UniProtKB-KW"/>
</dbReference>
<organism evidence="6 7">
    <name type="scientific">Trichonephila clavata</name>
    <name type="common">Joro spider</name>
    <name type="synonym">Nephila clavata</name>
    <dbReference type="NCBI Taxonomy" id="2740835"/>
    <lineage>
        <taxon>Eukaryota</taxon>
        <taxon>Metazoa</taxon>
        <taxon>Ecdysozoa</taxon>
        <taxon>Arthropoda</taxon>
        <taxon>Chelicerata</taxon>
        <taxon>Arachnida</taxon>
        <taxon>Araneae</taxon>
        <taxon>Araneomorphae</taxon>
        <taxon>Entelegynae</taxon>
        <taxon>Araneoidea</taxon>
        <taxon>Nephilidae</taxon>
        <taxon>Trichonephila</taxon>
    </lineage>
</organism>
<evidence type="ECO:0000256" key="5">
    <source>
        <dbReference type="ARBA" id="ARBA00023242"/>
    </source>
</evidence>
<keyword evidence="4" id="KW-0862">Zinc</keyword>
<dbReference type="EMBL" id="BMAO01018765">
    <property type="protein sequence ID" value="GFR25838.1"/>
    <property type="molecule type" value="Genomic_DNA"/>
</dbReference>
<accession>A0A8X6JHU0</accession>
<dbReference type="AlphaFoldDB" id="A0A8X6JHU0"/>
<gene>
    <name evidence="6" type="primary">GATAD1</name>
    <name evidence="6" type="ORF">TNCT_69731</name>
</gene>
<sequence>MDEDDETITESLIDGSKSSRVKLKIHRSKQKHIYMPRQNRRNIFKQRRTNYRTSRPVSVPISSNRVYYRGSYFTVGDVVSLVDDKQSIFYAQIRGLLQDQYCEKSAVITWLLPTKNSPKDQFDPATYILGPEEELPRTLDCFEFVCHSPNEYYQMKKNCFPEVREKPACGYAWTSKGPKIVSLPAEEFNTDSE</sequence>
<keyword evidence="3" id="KW-0863">Zinc-finger</keyword>
<comment type="caution">
    <text evidence="6">The sequence shown here is derived from an EMBL/GenBank/DDBJ whole genome shotgun (WGS) entry which is preliminary data.</text>
</comment>
<dbReference type="PANTHER" id="PTHR13340">
    <property type="entry name" value="GATA ZINC FINGER DOMAIN-CONTAINING"/>
    <property type="match status" value="1"/>
</dbReference>
<protein>
    <submittedName>
        <fullName evidence="6">GATA zinc finger domain-containing protein 1</fullName>
    </submittedName>
</protein>
<dbReference type="Proteomes" id="UP000887116">
    <property type="component" value="Unassembled WGS sequence"/>
</dbReference>
<evidence type="ECO:0000313" key="7">
    <source>
        <dbReference type="Proteomes" id="UP000887116"/>
    </source>
</evidence>
<comment type="subcellular location">
    <subcellularLocation>
        <location evidence="1">Nucleus</location>
    </subcellularLocation>
</comment>
<evidence type="ECO:0000256" key="1">
    <source>
        <dbReference type="ARBA" id="ARBA00004123"/>
    </source>
</evidence>
<dbReference type="PANTHER" id="PTHR13340:SF2">
    <property type="entry name" value="GATA ZINC FINGER DOMAIN-CONTAINING PROTEIN 1"/>
    <property type="match status" value="1"/>
</dbReference>
<keyword evidence="2" id="KW-0479">Metal-binding</keyword>
<dbReference type="InterPro" id="IPR039050">
    <property type="entry name" value="GATAD1"/>
</dbReference>
<dbReference type="OrthoDB" id="9994231at2759"/>
<dbReference type="GO" id="GO:0006325">
    <property type="term" value="P:chromatin organization"/>
    <property type="evidence" value="ECO:0007669"/>
    <property type="project" value="TreeGrafter"/>
</dbReference>
<name>A0A8X6JHU0_TRICU</name>
<evidence type="ECO:0000256" key="4">
    <source>
        <dbReference type="ARBA" id="ARBA00022833"/>
    </source>
</evidence>